<evidence type="ECO:0000313" key="2">
    <source>
        <dbReference type="EMBL" id="QEC78700.1"/>
    </source>
</evidence>
<feature type="domain" description="Peptidoglycan binding-like" evidence="1">
    <location>
        <begin position="177"/>
        <end position="229"/>
    </location>
</feature>
<evidence type="ECO:0000313" key="3">
    <source>
        <dbReference type="Proteomes" id="UP000321362"/>
    </source>
</evidence>
<proteinExistence type="predicted"/>
<sequence length="234" mass="24821">MATGKDIYQKALTRKGQAYIEGTLAPKDDPNWNGPWDCAELCSWAVYQVANLIYGCTNDHASPAHADAYSGAWKIDAESKGIIIPVQKAAGIPGAMVLRAPSAALGGHIVVSDGNGGTIEAKGKNWGVVQDTLDNRRWDYGILVPGIDYTSPEDVPVAPPDYVIYRYTNPMMVAKKIGEIQQALTGVGFGTKGIDDIFGVNTRNAVIDFQKANGLTVDGEVGKDTAAALGITLP</sequence>
<dbReference type="InterPro" id="IPR036365">
    <property type="entry name" value="PGBD-like_sf"/>
</dbReference>
<dbReference type="InterPro" id="IPR002477">
    <property type="entry name" value="Peptidoglycan-bd-like"/>
</dbReference>
<dbReference type="Gene3D" id="1.10.101.10">
    <property type="entry name" value="PGBD-like superfamily/PGBD"/>
    <property type="match status" value="1"/>
</dbReference>
<dbReference type="EMBL" id="CP042437">
    <property type="protein sequence ID" value="QEC78700.1"/>
    <property type="molecule type" value="Genomic_DNA"/>
</dbReference>
<dbReference type="Pfam" id="PF01471">
    <property type="entry name" value="PG_binding_1"/>
    <property type="match status" value="1"/>
</dbReference>
<dbReference type="InterPro" id="IPR036366">
    <property type="entry name" value="PGBDSf"/>
</dbReference>
<gene>
    <name evidence="2" type="ORF">FSB76_23135</name>
</gene>
<accession>A0A5B8W3Q9</accession>
<dbReference type="KEGG" id="mgk:FSB76_23135"/>
<keyword evidence="3" id="KW-1185">Reference proteome</keyword>
<organism evidence="2 3">
    <name type="scientific">Mucilaginibacter ginsenosidivorax</name>
    <dbReference type="NCBI Taxonomy" id="862126"/>
    <lineage>
        <taxon>Bacteria</taxon>
        <taxon>Pseudomonadati</taxon>
        <taxon>Bacteroidota</taxon>
        <taxon>Sphingobacteriia</taxon>
        <taxon>Sphingobacteriales</taxon>
        <taxon>Sphingobacteriaceae</taxon>
        <taxon>Mucilaginibacter</taxon>
    </lineage>
</organism>
<dbReference type="OrthoDB" id="9782229at2"/>
<dbReference type="Proteomes" id="UP000321362">
    <property type="component" value="Chromosome"/>
</dbReference>
<name>A0A5B8W3Q9_9SPHI</name>
<dbReference type="SUPFAM" id="SSF47090">
    <property type="entry name" value="PGBD-like"/>
    <property type="match status" value="1"/>
</dbReference>
<dbReference type="AlphaFoldDB" id="A0A5B8W3Q9"/>
<reference evidence="2 3" key="1">
    <citation type="journal article" date="2013" name="J. Microbiol.">
        <title>Mucilaginibacter ginsenosidivorax sp. nov., with ginsenoside converting activity isolated from sediment.</title>
        <authorList>
            <person name="Kim J.K."/>
            <person name="Choi T.E."/>
            <person name="Liu Q.M."/>
            <person name="Park H.Y."/>
            <person name="Yi T.H."/>
            <person name="Yoon M.H."/>
            <person name="Kim S.C."/>
            <person name="Im W.T."/>
        </authorList>
    </citation>
    <scope>NUCLEOTIDE SEQUENCE [LARGE SCALE GENOMIC DNA]</scope>
    <source>
        <strain evidence="2 3">KHI28</strain>
    </source>
</reference>
<evidence type="ECO:0000259" key="1">
    <source>
        <dbReference type="Pfam" id="PF01471"/>
    </source>
</evidence>
<protein>
    <submittedName>
        <fullName evidence="2">Peptidoglycan-binding protein</fullName>
    </submittedName>
</protein>
<dbReference type="RefSeq" id="WP_147057587.1">
    <property type="nucleotide sequence ID" value="NZ_CP042437.1"/>
</dbReference>